<keyword evidence="2" id="KW-1185">Reference proteome</keyword>
<comment type="caution">
    <text evidence="1">The sequence shown here is derived from an EMBL/GenBank/DDBJ whole genome shotgun (WGS) entry which is preliminary data.</text>
</comment>
<dbReference type="AlphaFoldDB" id="A0A3S5BW57"/>
<protein>
    <submittedName>
        <fullName evidence="1">Uncharacterized protein</fullName>
    </submittedName>
</protein>
<dbReference type="EMBL" id="CAAALY010277103">
    <property type="protein sequence ID" value="VEL42855.1"/>
    <property type="molecule type" value="Genomic_DNA"/>
</dbReference>
<gene>
    <name evidence="1" type="ORF">PXEA_LOCUS36295</name>
</gene>
<accession>A0A3S5BW57</accession>
<evidence type="ECO:0000313" key="1">
    <source>
        <dbReference type="EMBL" id="VEL42855.1"/>
    </source>
</evidence>
<sequence>MHDTRGDSTAGLHATIASPLPSASREITRLFVRLSKQTRGQRSNLVGCFCFPFLGRFCTHAHTRVELHTNGHCSLVALLYGSDLSNSVEPLSSCDPSSGRHIAHNYTT</sequence>
<reference evidence="1" key="1">
    <citation type="submission" date="2018-11" db="EMBL/GenBank/DDBJ databases">
        <authorList>
            <consortium name="Pathogen Informatics"/>
        </authorList>
    </citation>
    <scope>NUCLEOTIDE SEQUENCE</scope>
</reference>
<organism evidence="1 2">
    <name type="scientific">Protopolystoma xenopodis</name>
    <dbReference type="NCBI Taxonomy" id="117903"/>
    <lineage>
        <taxon>Eukaryota</taxon>
        <taxon>Metazoa</taxon>
        <taxon>Spiralia</taxon>
        <taxon>Lophotrochozoa</taxon>
        <taxon>Platyhelminthes</taxon>
        <taxon>Monogenea</taxon>
        <taxon>Polyopisthocotylea</taxon>
        <taxon>Polystomatidea</taxon>
        <taxon>Polystomatidae</taxon>
        <taxon>Protopolystoma</taxon>
    </lineage>
</organism>
<name>A0A3S5BW57_9PLAT</name>
<evidence type="ECO:0000313" key="2">
    <source>
        <dbReference type="Proteomes" id="UP000784294"/>
    </source>
</evidence>
<proteinExistence type="predicted"/>
<dbReference type="Proteomes" id="UP000784294">
    <property type="component" value="Unassembled WGS sequence"/>
</dbReference>